<dbReference type="InterPro" id="IPR051190">
    <property type="entry name" value="Baculoviral_IAP"/>
</dbReference>
<gene>
    <name evidence="3" type="ORF">PYX00_011744</name>
</gene>
<reference evidence="3" key="1">
    <citation type="journal article" date="2024" name="Gigascience">
        <title>Chromosome-level genome of the poultry shaft louse Menopon gallinae provides insight into the host-switching and adaptive evolution of parasitic lice.</title>
        <authorList>
            <person name="Xu Y."/>
            <person name="Ma L."/>
            <person name="Liu S."/>
            <person name="Liang Y."/>
            <person name="Liu Q."/>
            <person name="He Z."/>
            <person name="Tian L."/>
            <person name="Duan Y."/>
            <person name="Cai W."/>
            <person name="Li H."/>
            <person name="Song F."/>
        </authorList>
    </citation>
    <scope>NUCLEOTIDE SEQUENCE</scope>
    <source>
        <strain evidence="3">Cailab_2023a</strain>
    </source>
</reference>
<proteinExistence type="predicted"/>
<dbReference type="AlphaFoldDB" id="A0AAW2H8D5"/>
<evidence type="ECO:0000256" key="1">
    <source>
        <dbReference type="ARBA" id="ARBA00022723"/>
    </source>
</evidence>
<dbReference type="SUPFAM" id="SSF57924">
    <property type="entry name" value="Inhibitor of apoptosis (IAP) repeat"/>
    <property type="match status" value="1"/>
</dbReference>
<protein>
    <submittedName>
        <fullName evidence="3">Uncharacterized protein</fullName>
    </submittedName>
</protein>
<organism evidence="3">
    <name type="scientific">Menopon gallinae</name>
    <name type="common">poultry shaft louse</name>
    <dbReference type="NCBI Taxonomy" id="328185"/>
    <lineage>
        <taxon>Eukaryota</taxon>
        <taxon>Metazoa</taxon>
        <taxon>Ecdysozoa</taxon>
        <taxon>Arthropoda</taxon>
        <taxon>Hexapoda</taxon>
        <taxon>Insecta</taxon>
        <taxon>Pterygota</taxon>
        <taxon>Neoptera</taxon>
        <taxon>Paraneoptera</taxon>
        <taxon>Psocodea</taxon>
        <taxon>Troctomorpha</taxon>
        <taxon>Phthiraptera</taxon>
        <taxon>Amblycera</taxon>
        <taxon>Menoponidae</taxon>
        <taxon>Menopon</taxon>
    </lineage>
</organism>
<accession>A0AAW2H8D5</accession>
<keyword evidence="2" id="KW-0862">Zinc</keyword>
<dbReference type="CDD" id="cd00022">
    <property type="entry name" value="BIR"/>
    <property type="match status" value="1"/>
</dbReference>
<dbReference type="SMART" id="SM00238">
    <property type="entry name" value="BIR"/>
    <property type="match status" value="1"/>
</dbReference>
<dbReference type="Pfam" id="PF00653">
    <property type="entry name" value="BIR"/>
    <property type="match status" value="1"/>
</dbReference>
<sequence length="233" mass="26482">MESYQNRLATFKSWGKQLEPQKFEFFAVVGFFCTSNIQEDNTTCAFCSKSLEGWEATDVPVEEHYSHSTKCPLFNLNNYMARRRTFEASGLKNTVPGDTFCFRCGFNIDVYLCSDAVRRAESHHNTCPKRHLKNLSFDSGNPQGIFYIDLLKGRYNESITAYVDAESCCAETLLDAGLVEKLWGGMDGNPLVNMEDALLDSLQRMSHSLEAHINTDIRRALRNFEATVKKSRP</sequence>
<dbReference type="EMBL" id="JARGDH010000006">
    <property type="protein sequence ID" value="KAL0266027.1"/>
    <property type="molecule type" value="Genomic_DNA"/>
</dbReference>
<dbReference type="GO" id="GO:0046872">
    <property type="term" value="F:metal ion binding"/>
    <property type="evidence" value="ECO:0007669"/>
    <property type="project" value="UniProtKB-KW"/>
</dbReference>
<dbReference type="PROSITE" id="PS50143">
    <property type="entry name" value="BIR_REPEAT_2"/>
    <property type="match status" value="1"/>
</dbReference>
<dbReference type="InterPro" id="IPR001370">
    <property type="entry name" value="BIR_rpt"/>
</dbReference>
<dbReference type="PANTHER" id="PTHR46771">
    <property type="entry name" value="DETERIN"/>
    <property type="match status" value="1"/>
</dbReference>
<keyword evidence="1" id="KW-0479">Metal-binding</keyword>
<dbReference type="PANTHER" id="PTHR46771:SF5">
    <property type="entry name" value="DETERIN"/>
    <property type="match status" value="1"/>
</dbReference>
<comment type="caution">
    <text evidence="3">The sequence shown here is derived from an EMBL/GenBank/DDBJ whole genome shotgun (WGS) entry which is preliminary data.</text>
</comment>
<evidence type="ECO:0000313" key="3">
    <source>
        <dbReference type="EMBL" id="KAL0266027.1"/>
    </source>
</evidence>
<dbReference type="Gene3D" id="1.10.1170.10">
    <property type="entry name" value="Inhibitor Of Apoptosis Protein (2mihbC-IAP-1), Chain A"/>
    <property type="match status" value="1"/>
</dbReference>
<name>A0AAW2H8D5_9NEOP</name>
<evidence type="ECO:0000256" key="2">
    <source>
        <dbReference type="ARBA" id="ARBA00022833"/>
    </source>
</evidence>